<dbReference type="OrthoDB" id="648910at2"/>
<dbReference type="AlphaFoldDB" id="A0A364Y2C2"/>
<evidence type="ECO:0000259" key="1">
    <source>
        <dbReference type="SMART" id="SM00829"/>
    </source>
</evidence>
<dbReference type="Proteomes" id="UP000251889">
    <property type="component" value="Unassembled WGS sequence"/>
</dbReference>
<feature type="domain" description="Enoyl reductase (ER)" evidence="1">
    <location>
        <begin position="10"/>
        <end position="311"/>
    </location>
</feature>
<dbReference type="Gene3D" id="3.40.50.720">
    <property type="entry name" value="NAD(P)-binding Rossmann-like Domain"/>
    <property type="match status" value="1"/>
</dbReference>
<sequence>MRAIVLNEFGPVENLHIKEVAIPVVAPNEVLIKVKAISINPVDVKTRAGKGIAGRFKDQLPLTLGWDVSGTVEAIGSAVANLKVGDDVFGMVNFPGHAKGYAEYVVSPADQLAIKPATISHEVAAASTLAALTAWQGLTQHYRIQKGQRVFIHAAAGGVGHFAIQIAKHFGAYVVGSSSAVNKDFVLAVGADEHFDYQTRKLEDLPQDIDLVWDAIGGDNIDRSLSMIKKGGTIISIPSGLREGVADKASAQGIHGFFFMVKSSGDDMKSIAAMLEQKSLRAHVSKVFPFERMSDAHTHLETGRTVGKVVVRL</sequence>
<name>A0A364Y2C2_9BACT</name>
<dbReference type="PANTHER" id="PTHR11695">
    <property type="entry name" value="ALCOHOL DEHYDROGENASE RELATED"/>
    <property type="match status" value="1"/>
</dbReference>
<accession>A0A364Y2C2</accession>
<dbReference type="InterPro" id="IPR011032">
    <property type="entry name" value="GroES-like_sf"/>
</dbReference>
<dbReference type="SUPFAM" id="SSF51735">
    <property type="entry name" value="NAD(P)-binding Rossmann-fold domains"/>
    <property type="match status" value="1"/>
</dbReference>
<organism evidence="2 3">
    <name type="scientific">Pseudochryseolinea flava</name>
    <dbReference type="NCBI Taxonomy" id="2059302"/>
    <lineage>
        <taxon>Bacteria</taxon>
        <taxon>Pseudomonadati</taxon>
        <taxon>Bacteroidota</taxon>
        <taxon>Cytophagia</taxon>
        <taxon>Cytophagales</taxon>
        <taxon>Fulvivirgaceae</taxon>
        <taxon>Pseudochryseolinea</taxon>
    </lineage>
</organism>
<dbReference type="PANTHER" id="PTHR11695:SF294">
    <property type="entry name" value="RETICULON-4-INTERACTING PROTEIN 1, MITOCHONDRIAL"/>
    <property type="match status" value="1"/>
</dbReference>
<keyword evidence="3" id="KW-1185">Reference proteome</keyword>
<dbReference type="CDD" id="cd05289">
    <property type="entry name" value="MDR_like_2"/>
    <property type="match status" value="1"/>
</dbReference>
<comment type="caution">
    <text evidence="2">The sequence shown here is derived from an EMBL/GenBank/DDBJ whole genome shotgun (WGS) entry which is preliminary data.</text>
</comment>
<protein>
    <submittedName>
        <fullName evidence="2">NADP-dependent oxidoreductase</fullName>
    </submittedName>
</protein>
<dbReference type="RefSeq" id="WP_112746996.1">
    <property type="nucleotide sequence ID" value="NZ_QMFY01000005.1"/>
</dbReference>
<dbReference type="InterPro" id="IPR013154">
    <property type="entry name" value="ADH-like_N"/>
</dbReference>
<dbReference type="SMART" id="SM00829">
    <property type="entry name" value="PKS_ER"/>
    <property type="match status" value="1"/>
</dbReference>
<dbReference type="EMBL" id="QMFY01000005">
    <property type="protein sequence ID" value="RAW00839.1"/>
    <property type="molecule type" value="Genomic_DNA"/>
</dbReference>
<dbReference type="Gene3D" id="3.90.180.10">
    <property type="entry name" value="Medium-chain alcohol dehydrogenases, catalytic domain"/>
    <property type="match status" value="1"/>
</dbReference>
<dbReference type="Pfam" id="PF13602">
    <property type="entry name" value="ADH_zinc_N_2"/>
    <property type="match status" value="1"/>
</dbReference>
<gene>
    <name evidence="2" type="ORF">DQQ10_11375</name>
</gene>
<dbReference type="Pfam" id="PF08240">
    <property type="entry name" value="ADH_N"/>
    <property type="match status" value="1"/>
</dbReference>
<dbReference type="InterPro" id="IPR020843">
    <property type="entry name" value="ER"/>
</dbReference>
<proteinExistence type="predicted"/>
<evidence type="ECO:0000313" key="2">
    <source>
        <dbReference type="EMBL" id="RAW00839.1"/>
    </source>
</evidence>
<reference evidence="2 3" key="1">
    <citation type="submission" date="2018-06" db="EMBL/GenBank/DDBJ databases">
        <title>Chryseolinea flavus sp. nov., a member of the phylum Bacteroidetes isolated from soil.</title>
        <authorList>
            <person name="Li Y."/>
            <person name="Wang J."/>
        </authorList>
    </citation>
    <scope>NUCLEOTIDE SEQUENCE [LARGE SCALE GENOMIC DNA]</scope>
    <source>
        <strain evidence="2 3">SDU1-6</strain>
    </source>
</reference>
<dbReference type="SUPFAM" id="SSF50129">
    <property type="entry name" value="GroES-like"/>
    <property type="match status" value="1"/>
</dbReference>
<dbReference type="GO" id="GO:0016491">
    <property type="term" value="F:oxidoreductase activity"/>
    <property type="evidence" value="ECO:0007669"/>
    <property type="project" value="InterPro"/>
</dbReference>
<evidence type="ECO:0000313" key="3">
    <source>
        <dbReference type="Proteomes" id="UP000251889"/>
    </source>
</evidence>
<dbReference type="InterPro" id="IPR036291">
    <property type="entry name" value="NAD(P)-bd_dom_sf"/>
</dbReference>
<dbReference type="InterPro" id="IPR050700">
    <property type="entry name" value="YIM1/Zinc_Alcohol_DH_Fams"/>
</dbReference>